<sequence>MTAYSMPDDATRFVQAGLDDYLAKPVKHQQLSDMLARWLPEPPPTPTATNVIAATPAPVTLDTEVLNQLRQLGGHEFTADLYSDFEIEAGDLLKQAAACMSAANWEGLHPLMHQLKGTSATLGLVALAGQALRIEQLLKNSTTAALPIEFKLLQHYFAQFKAVYPGVVSTPE</sequence>
<protein>
    <submittedName>
        <fullName evidence="7">Uncharacterized protein</fullName>
    </submittedName>
</protein>
<feature type="domain" description="HPt" evidence="6">
    <location>
        <begin position="74"/>
        <end position="163"/>
    </location>
</feature>
<dbReference type="InterPro" id="IPR008207">
    <property type="entry name" value="Sig_transdc_His_kin_Hpt_dom"/>
</dbReference>
<name>A0A699V935_TANCI</name>
<feature type="modified residue" description="Phosphohistidine" evidence="3">
    <location>
        <position position="113"/>
    </location>
</feature>
<dbReference type="GO" id="GO:0005829">
    <property type="term" value="C:cytosol"/>
    <property type="evidence" value="ECO:0007669"/>
    <property type="project" value="UniProtKB-SubCell"/>
</dbReference>
<dbReference type="AlphaFoldDB" id="A0A699V935"/>
<gene>
    <name evidence="7" type="ORF">Tci_901805</name>
</gene>
<dbReference type="InterPro" id="IPR036641">
    <property type="entry name" value="HPT_dom_sf"/>
</dbReference>
<accession>A0A699V935</accession>
<evidence type="ECO:0000259" key="5">
    <source>
        <dbReference type="PROSITE" id="PS50110"/>
    </source>
</evidence>
<dbReference type="PROSITE" id="PS50894">
    <property type="entry name" value="HPT"/>
    <property type="match status" value="1"/>
</dbReference>
<comment type="caution">
    <text evidence="7">The sequence shown here is derived from an EMBL/GenBank/DDBJ whole genome shotgun (WGS) entry which is preliminary data.</text>
</comment>
<keyword evidence="2" id="KW-0932">Cytokinin signaling pathway</keyword>
<dbReference type="GO" id="GO:0000160">
    <property type="term" value="P:phosphorelay signal transduction system"/>
    <property type="evidence" value="ECO:0007669"/>
    <property type="project" value="InterPro"/>
</dbReference>
<dbReference type="GO" id="GO:0009736">
    <property type="term" value="P:cytokinin-activated signaling pathway"/>
    <property type="evidence" value="ECO:0007669"/>
    <property type="project" value="UniProtKB-KW"/>
</dbReference>
<reference evidence="7" key="1">
    <citation type="journal article" date="2019" name="Sci. Rep.">
        <title>Draft genome of Tanacetum cinerariifolium, the natural source of mosquito coil.</title>
        <authorList>
            <person name="Yamashiro T."/>
            <person name="Shiraishi A."/>
            <person name="Satake H."/>
            <person name="Nakayama K."/>
        </authorList>
    </citation>
    <scope>NUCLEOTIDE SEQUENCE</scope>
</reference>
<dbReference type="Gene3D" id="1.20.120.160">
    <property type="entry name" value="HPT domain"/>
    <property type="match status" value="1"/>
</dbReference>
<dbReference type="PROSITE" id="PS50110">
    <property type="entry name" value="RESPONSE_REGULATORY"/>
    <property type="match status" value="1"/>
</dbReference>
<dbReference type="SUPFAM" id="SSF52172">
    <property type="entry name" value="CheY-like"/>
    <property type="match status" value="1"/>
</dbReference>
<evidence type="ECO:0000256" key="2">
    <source>
        <dbReference type="ARBA" id="ARBA00022864"/>
    </source>
</evidence>
<keyword evidence="3" id="KW-0597">Phosphoprotein</keyword>
<dbReference type="EMBL" id="BKCJ011398516">
    <property type="protein sequence ID" value="GFD29836.1"/>
    <property type="molecule type" value="Genomic_DNA"/>
</dbReference>
<feature type="domain" description="Response regulatory" evidence="5">
    <location>
        <begin position="1"/>
        <end position="39"/>
    </location>
</feature>
<evidence type="ECO:0000256" key="3">
    <source>
        <dbReference type="PROSITE-ProRule" id="PRU00110"/>
    </source>
</evidence>
<evidence type="ECO:0000259" key="6">
    <source>
        <dbReference type="PROSITE" id="PS50894"/>
    </source>
</evidence>
<dbReference type="Pfam" id="PF01627">
    <property type="entry name" value="Hpt"/>
    <property type="match status" value="1"/>
</dbReference>
<proteinExistence type="predicted"/>
<dbReference type="InterPro" id="IPR011006">
    <property type="entry name" value="CheY-like_superfamily"/>
</dbReference>
<comment type="caution">
    <text evidence="4">Lacks conserved residue(s) required for the propagation of feature annotation.</text>
</comment>
<dbReference type="InterPro" id="IPR001789">
    <property type="entry name" value="Sig_transdc_resp-reg_receiver"/>
</dbReference>
<organism evidence="7">
    <name type="scientific">Tanacetum cinerariifolium</name>
    <name type="common">Dalmatian daisy</name>
    <name type="synonym">Chrysanthemum cinerariifolium</name>
    <dbReference type="NCBI Taxonomy" id="118510"/>
    <lineage>
        <taxon>Eukaryota</taxon>
        <taxon>Viridiplantae</taxon>
        <taxon>Streptophyta</taxon>
        <taxon>Embryophyta</taxon>
        <taxon>Tracheophyta</taxon>
        <taxon>Spermatophyta</taxon>
        <taxon>Magnoliopsida</taxon>
        <taxon>eudicotyledons</taxon>
        <taxon>Gunneridae</taxon>
        <taxon>Pentapetalae</taxon>
        <taxon>asterids</taxon>
        <taxon>campanulids</taxon>
        <taxon>Asterales</taxon>
        <taxon>Asteraceae</taxon>
        <taxon>Asteroideae</taxon>
        <taxon>Anthemideae</taxon>
        <taxon>Anthemidinae</taxon>
        <taxon>Tanacetum</taxon>
    </lineage>
</organism>
<evidence type="ECO:0000313" key="7">
    <source>
        <dbReference type="EMBL" id="GFD29836.1"/>
    </source>
</evidence>
<feature type="non-terminal residue" evidence="7">
    <location>
        <position position="172"/>
    </location>
</feature>
<dbReference type="Gene3D" id="3.40.50.2300">
    <property type="match status" value="1"/>
</dbReference>
<evidence type="ECO:0000256" key="1">
    <source>
        <dbReference type="ARBA" id="ARBA00004514"/>
    </source>
</evidence>
<dbReference type="SUPFAM" id="SSF47226">
    <property type="entry name" value="Histidine-containing phosphotransfer domain, HPT domain"/>
    <property type="match status" value="1"/>
</dbReference>
<evidence type="ECO:0000256" key="4">
    <source>
        <dbReference type="PROSITE-ProRule" id="PRU00169"/>
    </source>
</evidence>
<comment type="subcellular location">
    <subcellularLocation>
        <location evidence="1">Cytoplasm</location>
        <location evidence="1">Cytosol</location>
    </subcellularLocation>
</comment>